<dbReference type="InterPro" id="IPR000601">
    <property type="entry name" value="PKD_dom"/>
</dbReference>
<dbReference type="PROSITE" id="PS50093">
    <property type="entry name" value="PKD"/>
    <property type="match status" value="1"/>
</dbReference>
<accession>A0ABU2D214</accession>
<gene>
    <name evidence="2" type="ORF">RG963_09615</name>
</gene>
<dbReference type="SUPFAM" id="SSF49299">
    <property type="entry name" value="PKD domain"/>
    <property type="match status" value="1"/>
</dbReference>
<reference evidence="3" key="1">
    <citation type="submission" date="2023-07" db="EMBL/GenBank/DDBJ databases">
        <title>Whole-genome sequencing of a new Methanosarcina sp. Z-7115.</title>
        <authorList>
            <person name="Zhilina T.N."/>
            <person name="Merkel A.Y."/>
        </authorList>
    </citation>
    <scope>NUCLEOTIDE SEQUENCE [LARGE SCALE GENOMIC DNA]</scope>
    <source>
        <strain evidence="3">Z-7115</strain>
    </source>
</reference>
<protein>
    <submittedName>
        <fullName evidence="2">PKD domain-containing protein</fullName>
    </submittedName>
</protein>
<dbReference type="Pfam" id="PF18911">
    <property type="entry name" value="PKD_4"/>
    <property type="match status" value="1"/>
</dbReference>
<organism evidence="2 3">
    <name type="scientific">Methanosarcina baikalica</name>
    <dbReference type="NCBI Taxonomy" id="3073890"/>
    <lineage>
        <taxon>Archaea</taxon>
        <taxon>Methanobacteriati</taxon>
        <taxon>Methanobacteriota</taxon>
        <taxon>Stenosarchaea group</taxon>
        <taxon>Methanomicrobia</taxon>
        <taxon>Methanosarcinales</taxon>
        <taxon>Methanosarcinaceae</taxon>
        <taxon>Methanosarcina</taxon>
    </lineage>
</organism>
<dbReference type="InterPro" id="IPR013783">
    <property type="entry name" value="Ig-like_fold"/>
</dbReference>
<evidence type="ECO:0000259" key="1">
    <source>
        <dbReference type="PROSITE" id="PS50093"/>
    </source>
</evidence>
<dbReference type="Proteomes" id="UP001246244">
    <property type="component" value="Unassembled WGS sequence"/>
</dbReference>
<proteinExistence type="predicted"/>
<name>A0ABU2D214_9EURY</name>
<dbReference type="EMBL" id="JAVKPK010000034">
    <property type="protein sequence ID" value="MDR7666025.1"/>
    <property type="molecule type" value="Genomic_DNA"/>
</dbReference>
<sequence length="49" mass="5614">MKVKFIDRSTHSPASWKWSFGDGTYSTSKNPARTYSIELKSVILVHNKN</sequence>
<dbReference type="CDD" id="cd00146">
    <property type="entry name" value="PKD"/>
    <property type="match status" value="1"/>
</dbReference>
<dbReference type="Gene3D" id="2.60.40.10">
    <property type="entry name" value="Immunoglobulins"/>
    <property type="match status" value="1"/>
</dbReference>
<dbReference type="RefSeq" id="WP_310576052.1">
    <property type="nucleotide sequence ID" value="NZ_JAVKPK010000034.1"/>
</dbReference>
<comment type="caution">
    <text evidence="2">The sequence shown here is derived from an EMBL/GenBank/DDBJ whole genome shotgun (WGS) entry which is preliminary data.</text>
</comment>
<dbReference type="InterPro" id="IPR035986">
    <property type="entry name" value="PKD_dom_sf"/>
</dbReference>
<keyword evidence="3" id="KW-1185">Reference proteome</keyword>
<feature type="domain" description="PKD" evidence="1">
    <location>
        <begin position="1"/>
        <end position="35"/>
    </location>
</feature>
<evidence type="ECO:0000313" key="3">
    <source>
        <dbReference type="Proteomes" id="UP001246244"/>
    </source>
</evidence>
<evidence type="ECO:0000313" key="2">
    <source>
        <dbReference type="EMBL" id="MDR7666025.1"/>
    </source>
</evidence>